<evidence type="ECO:0000256" key="7">
    <source>
        <dbReference type="ARBA" id="ARBA00048696"/>
    </source>
</evidence>
<dbReference type="EC" id="2.7.7.108" evidence="5"/>
<evidence type="ECO:0000256" key="5">
    <source>
        <dbReference type="ARBA" id="ARBA00034531"/>
    </source>
</evidence>
<name>A0A0R1P6J4_9LACO</name>
<dbReference type="InterPro" id="IPR036597">
    <property type="entry name" value="Fido-like_dom_sf"/>
</dbReference>
<dbReference type="Pfam" id="PF02661">
    <property type="entry name" value="Fic"/>
    <property type="match status" value="1"/>
</dbReference>
<evidence type="ECO:0000256" key="6">
    <source>
        <dbReference type="ARBA" id="ARBA00047939"/>
    </source>
</evidence>
<dbReference type="InterPro" id="IPR003812">
    <property type="entry name" value="Fido"/>
</dbReference>
<dbReference type="Proteomes" id="UP000051445">
    <property type="component" value="Unassembled WGS sequence"/>
</dbReference>
<dbReference type="PROSITE" id="PS51459">
    <property type="entry name" value="FIDO"/>
    <property type="match status" value="1"/>
</dbReference>
<evidence type="ECO:0000256" key="1">
    <source>
        <dbReference type="ARBA" id="ARBA00022679"/>
    </source>
</evidence>
<gene>
    <name evidence="9" type="ORF">FD27_GL000272</name>
</gene>
<sequence>MENDQFFRRFCYPNGCLKNKLEIHDAQQLATWEFQTVCQQIQLILTHAPRIGSLNDLCLVHQQLFGSIYSWAGQVRTDYDLHKRTGGMDFFAQPAATIPLAWQYIENELLQPMLKRKQPTANEYMKLLDNVNTLHPFREGNGRSTKTFLQLVAMQHHQYLHFPRHQMKLIVALNAANYQGMAEQIQLINSDDAVRNYDQEVPFNDHQQTICGHHFTSQAAYRIARDSVLFNLYEGWQPNDTDIRKALGLSN</sequence>
<evidence type="ECO:0000256" key="4">
    <source>
        <dbReference type="ARBA" id="ARBA00022840"/>
    </source>
</evidence>
<accession>A0A0R1P6J4</accession>
<dbReference type="Gene3D" id="1.10.3290.10">
    <property type="entry name" value="Fido-like domain"/>
    <property type="match status" value="1"/>
</dbReference>
<feature type="domain" description="Fido" evidence="8">
    <location>
        <begin position="52"/>
        <end position="190"/>
    </location>
</feature>
<protein>
    <recommendedName>
        <fullName evidence="5">protein adenylyltransferase</fullName>
        <ecNumber evidence="5">2.7.7.108</ecNumber>
    </recommendedName>
</protein>
<keyword evidence="1" id="KW-0808">Transferase</keyword>
<dbReference type="RefSeq" id="WP_057749021.1">
    <property type="nucleotide sequence ID" value="NZ_AZER01000013.1"/>
</dbReference>
<evidence type="ECO:0000256" key="2">
    <source>
        <dbReference type="ARBA" id="ARBA00022695"/>
    </source>
</evidence>
<keyword evidence="4" id="KW-0067">ATP-binding</keyword>
<dbReference type="GO" id="GO:0051302">
    <property type="term" value="P:regulation of cell division"/>
    <property type="evidence" value="ECO:0007669"/>
    <property type="project" value="TreeGrafter"/>
</dbReference>
<dbReference type="EMBL" id="AZER01000013">
    <property type="protein sequence ID" value="KRL27999.1"/>
    <property type="molecule type" value="Genomic_DNA"/>
</dbReference>
<comment type="catalytic activity">
    <reaction evidence="6">
        <text>L-threonyl-[protein] + ATP = 3-O-(5'-adenylyl)-L-threonyl-[protein] + diphosphate</text>
        <dbReference type="Rhea" id="RHEA:54292"/>
        <dbReference type="Rhea" id="RHEA-COMP:11060"/>
        <dbReference type="Rhea" id="RHEA-COMP:13847"/>
        <dbReference type="ChEBI" id="CHEBI:30013"/>
        <dbReference type="ChEBI" id="CHEBI:30616"/>
        <dbReference type="ChEBI" id="CHEBI:33019"/>
        <dbReference type="ChEBI" id="CHEBI:138113"/>
        <dbReference type="EC" id="2.7.7.108"/>
    </reaction>
</comment>
<proteinExistence type="predicted"/>
<dbReference type="AlphaFoldDB" id="A0A0R1P6J4"/>
<dbReference type="GO" id="GO:0005524">
    <property type="term" value="F:ATP binding"/>
    <property type="evidence" value="ECO:0007669"/>
    <property type="project" value="UniProtKB-KW"/>
</dbReference>
<organism evidence="9 10">
    <name type="scientific">Limosilactobacillus frumenti DSM 13145</name>
    <dbReference type="NCBI Taxonomy" id="1423746"/>
    <lineage>
        <taxon>Bacteria</taxon>
        <taxon>Bacillati</taxon>
        <taxon>Bacillota</taxon>
        <taxon>Bacilli</taxon>
        <taxon>Lactobacillales</taxon>
        <taxon>Lactobacillaceae</taxon>
        <taxon>Limosilactobacillus</taxon>
    </lineage>
</organism>
<dbReference type="PANTHER" id="PTHR39560">
    <property type="entry name" value="PROTEIN ADENYLYLTRANSFERASE FIC-RELATED"/>
    <property type="match status" value="1"/>
</dbReference>
<dbReference type="OrthoDB" id="9813719at2"/>
<dbReference type="GO" id="GO:0070733">
    <property type="term" value="F:AMPylase activity"/>
    <property type="evidence" value="ECO:0007669"/>
    <property type="project" value="UniProtKB-EC"/>
</dbReference>
<dbReference type="PANTHER" id="PTHR39560:SF1">
    <property type="entry name" value="PROTEIN ADENYLYLTRANSFERASE FIC-RELATED"/>
    <property type="match status" value="1"/>
</dbReference>
<dbReference type="STRING" id="1423746.FD27_GL000272"/>
<evidence type="ECO:0000313" key="10">
    <source>
        <dbReference type="Proteomes" id="UP000051445"/>
    </source>
</evidence>
<keyword evidence="3" id="KW-0547">Nucleotide-binding</keyword>
<reference evidence="9 10" key="1">
    <citation type="journal article" date="2015" name="Genome Announc.">
        <title>Expanding the biotechnology potential of lactobacilli through comparative genomics of 213 strains and associated genera.</title>
        <authorList>
            <person name="Sun Z."/>
            <person name="Harris H.M."/>
            <person name="McCann A."/>
            <person name="Guo C."/>
            <person name="Argimon S."/>
            <person name="Zhang W."/>
            <person name="Yang X."/>
            <person name="Jeffery I.B."/>
            <person name="Cooney J.C."/>
            <person name="Kagawa T.F."/>
            <person name="Liu W."/>
            <person name="Song Y."/>
            <person name="Salvetti E."/>
            <person name="Wrobel A."/>
            <person name="Rasinkangas P."/>
            <person name="Parkhill J."/>
            <person name="Rea M.C."/>
            <person name="O'Sullivan O."/>
            <person name="Ritari J."/>
            <person name="Douillard F.P."/>
            <person name="Paul Ross R."/>
            <person name="Yang R."/>
            <person name="Briner A.E."/>
            <person name="Felis G.E."/>
            <person name="de Vos W.M."/>
            <person name="Barrangou R."/>
            <person name="Klaenhammer T.R."/>
            <person name="Caufield P.W."/>
            <person name="Cui Y."/>
            <person name="Zhang H."/>
            <person name="O'Toole P.W."/>
        </authorList>
    </citation>
    <scope>NUCLEOTIDE SEQUENCE [LARGE SCALE GENOMIC DNA]</scope>
    <source>
        <strain evidence="9 10">DSM 13145</strain>
    </source>
</reference>
<dbReference type="SUPFAM" id="SSF140931">
    <property type="entry name" value="Fic-like"/>
    <property type="match status" value="1"/>
</dbReference>
<comment type="caution">
    <text evidence="9">The sequence shown here is derived from an EMBL/GenBank/DDBJ whole genome shotgun (WGS) entry which is preliminary data.</text>
</comment>
<keyword evidence="2" id="KW-0548">Nucleotidyltransferase</keyword>
<evidence type="ECO:0000259" key="8">
    <source>
        <dbReference type="PROSITE" id="PS51459"/>
    </source>
</evidence>
<dbReference type="PATRIC" id="fig|1423746.3.peg.279"/>
<comment type="catalytic activity">
    <reaction evidence="7">
        <text>L-tyrosyl-[protein] + ATP = O-(5'-adenylyl)-L-tyrosyl-[protein] + diphosphate</text>
        <dbReference type="Rhea" id="RHEA:54288"/>
        <dbReference type="Rhea" id="RHEA-COMP:10136"/>
        <dbReference type="Rhea" id="RHEA-COMP:13846"/>
        <dbReference type="ChEBI" id="CHEBI:30616"/>
        <dbReference type="ChEBI" id="CHEBI:33019"/>
        <dbReference type="ChEBI" id="CHEBI:46858"/>
        <dbReference type="ChEBI" id="CHEBI:83624"/>
        <dbReference type="EC" id="2.7.7.108"/>
    </reaction>
</comment>
<evidence type="ECO:0000256" key="3">
    <source>
        <dbReference type="ARBA" id="ARBA00022741"/>
    </source>
</evidence>
<keyword evidence="10" id="KW-1185">Reference proteome</keyword>
<evidence type="ECO:0000313" key="9">
    <source>
        <dbReference type="EMBL" id="KRL27999.1"/>
    </source>
</evidence>